<evidence type="ECO:0000313" key="3">
    <source>
        <dbReference type="Proteomes" id="UP000465360"/>
    </source>
</evidence>
<dbReference type="SUPFAM" id="SSF53474">
    <property type="entry name" value="alpha/beta-Hydrolases"/>
    <property type="match status" value="1"/>
</dbReference>
<keyword evidence="3" id="KW-1185">Reference proteome</keyword>
<dbReference type="InterPro" id="IPR000073">
    <property type="entry name" value="AB_hydrolase_1"/>
</dbReference>
<gene>
    <name evidence="2" type="ORF">MBOU_18390</name>
</gene>
<dbReference type="Pfam" id="PF00561">
    <property type="entry name" value="Abhydrolase_1"/>
    <property type="match status" value="1"/>
</dbReference>
<dbReference type="Proteomes" id="UP000465360">
    <property type="component" value="Unassembled WGS sequence"/>
</dbReference>
<evidence type="ECO:0000259" key="1">
    <source>
        <dbReference type="Pfam" id="PF00561"/>
    </source>
</evidence>
<dbReference type="AlphaFoldDB" id="A0A7I9YME2"/>
<protein>
    <recommendedName>
        <fullName evidence="1">AB hydrolase-1 domain-containing protein</fullName>
    </recommendedName>
</protein>
<feature type="domain" description="AB hydrolase-1" evidence="1">
    <location>
        <begin position="28"/>
        <end position="130"/>
    </location>
</feature>
<dbReference type="InterPro" id="IPR029058">
    <property type="entry name" value="AB_hydrolase_fold"/>
</dbReference>
<proteinExistence type="predicted"/>
<dbReference type="GO" id="GO:0003824">
    <property type="term" value="F:catalytic activity"/>
    <property type="evidence" value="ECO:0007669"/>
    <property type="project" value="UniProtKB-ARBA"/>
</dbReference>
<dbReference type="Gene3D" id="3.40.50.1820">
    <property type="entry name" value="alpha/beta hydrolase"/>
    <property type="match status" value="1"/>
</dbReference>
<name>A0A7I9YME2_MYCBU</name>
<dbReference type="RefSeq" id="WP_163710613.1">
    <property type="nucleotide sequence ID" value="NZ_BLKZ01000001.1"/>
</dbReference>
<sequence>MTSTSLITASDGVRLAVHRYTDIDPQRPTVLAVHGWPDNHHIWDGVAAELGGRYNFVAYDVRGAGESSCPATRSGYRLGQLVADLGAVIDSLEVGQVHLLAHDWGSVQGWAAVTDESVAGKIASFTSLSGPHLQGAGRFLRSARGPRSLVDVAKQIAGSSYIAFFLTPAAPELAFRSGIGVKVVEAVERIGGSGTRAQRVSPPRAIGDFVNGLNLYRENLPAPLFSPGPQLPRTDVSVQVLAPRRDYFISPPLQRLQGAISLRSRVVSIEGGHWVVTARPDAVARLTAEWIEAVIRGEVETSVEYGESRQAGGRLTLINRLLARLALLLK</sequence>
<comment type="caution">
    <text evidence="2">The sequence shown here is derived from an EMBL/GenBank/DDBJ whole genome shotgun (WGS) entry which is preliminary data.</text>
</comment>
<evidence type="ECO:0000313" key="2">
    <source>
        <dbReference type="EMBL" id="GFG89797.1"/>
    </source>
</evidence>
<dbReference type="EMBL" id="BLKZ01000001">
    <property type="protein sequence ID" value="GFG89797.1"/>
    <property type="molecule type" value="Genomic_DNA"/>
</dbReference>
<accession>A0A7I9YME2</accession>
<reference evidence="2 3" key="1">
    <citation type="journal article" date="2019" name="Emerg. Microbes Infect.">
        <title>Comprehensive subspecies identification of 175 nontuberculous mycobacteria species based on 7547 genomic profiles.</title>
        <authorList>
            <person name="Matsumoto Y."/>
            <person name="Kinjo T."/>
            <person name="Motooka D."/>
            <person name="Nabeya D."/>
            <person name="Jung N."/>
            <person name="Uechi K."/>
            <person name="Horii T."/>
            <person name="Iida T."/>
            <person name="Fujita J."/>
            <person name="Nakamura S."/>
        </authorList>
    </citation>
    <scope>NUCLEOTIDE SEQUENCE [LARGE SCALE GENOMIC DNA]</scope>
    <source>
        <strain evidence="2 3">JCM 30725</strain>
    </source>
</reference>
<organism evidence="2 3">
    <name type="scientific">Mycobacterium bourgelatii</name>
    <dbReference type="NCBI Taxonomy" id="1273442"/>
    <lineage>
        <taxon>Bacteria</taxon>
        <taxon>Bacillati</taxon>
        <taxon>Actinomycetota</taxon>
        <taxon>Actinomycetes</taxon>
        <taxon>Mycobacteriales</taxon>
        <taxon>Mycobacteriaceae</taxon>
        <taxon>Mycobacterium</taxon>
    </lineage>
</organism>
<dbReference type="PANTHER" id="PTHR43329">
    <property type="entry name" value="EPOXIDE HYDROLASE"/>
    <property type="match status" value="1"/>
</dbReference>